<gene>
    <name evidence="2" type="ORF">K461DRAFT_292165</name>
</gene>
<comment type="caution">
    <text evidence="2">The sequence shown here is derived from an EMBL/GenBank/DDBJ whole genome shotgun (WGS) entry which is preliminary data.</text>
</comment>
<sequence length="319" mass="34875">MAITRSGRRTSIDAKGNVSYVAAPSPAPLPEPDGSEFSDGRDYEDDDSVHDPDFENSPISGAPTPEDDDLEDNINVNPEPASAPSSSNEPTIVGIDAQWVYFNIADEGEHIIRLNSSLTGNQIFPTLAIHRYIRNCELTNTPVQRKGIRDEPTLHSQATATTKAFCYVNSRSGVISKQTGLVNRNHTTADLGLTVPDSNFTHQDLDFQPEVWRWLCIPRAQNPFDTARASRASARARAPAPAPVPVPVLVPAPVPAPAPVPVILPYYDSFADLPADLHDLTYPEVPTHLSTRLQNTFLPIPEDTDVDIMDNNNIDPSLR</sequence>
<dbReference type="AlphaFoldDB" id="A0A9P4MJJ6"/>
<protein>
    <submittedName>
        <fullName evidence="2">Uncharacterized protein</fullName>
    </submittedName>
</protein>
<dbReference type="OrthoDB" id="10653435at2759"/>
<evidence type="ECO:0000256" key="1">
    <source>
        <dbReference type="SAM" id="MobiDB-lite"/>
    </source>
</evidence>
<keyword evidence="3" id="KW-1185">Reference proteome</keyword>
<dbReference type="Proteomes" id="UP000799439">
    <property type="component" value="Unassembled WGS sequence"/>
</dbReference>
<name>A0A9P4MJJ6_9PEZI</name>
<feature type="compositionally biased region" description="Low complexity" evidence="1">
    <location>
        <begin position="77"/>
        <end position="90"/>
    </location>
</feature>
<dbReference type="EMBL" id="ML996083">
    <property type="protein sequence ID" value="KAF2155293.1"/>
    <property type="molecule type" value="Genomic_DNA"/>
</dbReference>
<organism evidence="2 3">
    <name type="scientific">Myriangium duriaei CBS 260.36</name>
    <dbReference type="NCBI Taxonomy" id="1168546"/>
    <lineage>
        <taxon>Eukaryota</taxon>
        <taxon>Fungi</taxon>
        <taxon>Dikarya</taxon>
        <taxon>Ascomycota</taxon>
        <taxon>Pezizomycotina</taxon>
        <taxon>Dothideomycetes</taxon>
        <taxon>Dothideomycetidae</taxon>
        <taxon>Myriangiales</taxon>
        <taxon>Myriangiaceae</taxon>
        <taxon>Myriangium</taxon>
    </lineage>
</organism>
<evidence type="ECO:0000313" key="2">
    <source>
        <dbReference type="EMBL" id="KAF2155293.1"/>
    </source>
</evidence>
<accession>A0A9P4MJJ6</accession>
<evidence type="ECO:0000313" key="3">
    <source>
        <dbReference type="Proteomes" id="UP000799439"/>
    </source>
</evidence>
<reference evidence="2" key="1">
    <citation type="journal article" date="2020" name="Stud. Mycol.">
        <title>101 Dothideomycetes genomes: a test case for predicting lifestyles and emergence of pathogens.</title>
        <authorList>
            <person name="Haridas S."/>
            <person name="Albert R."/>
            <person name="Binder M."/>
            <person name="Bloem J."/>
            <person name="Labutti K."/>
            <person name="Salamov A."/>
            <person name="Andreopoulos B."/>
            <person name="Baker S."/>
            <person name="Barry K."/>
            <person name="Bills G."/>
            <person name="Bluhm B."/>
            <person name="Cannon C."/>
            <person name="Castanera R."/>
            <person name="Culley D."/>
            <person name="Daum C."/>
            <person name="Ezra D."/>
            <person name="Gonzalez J."/>
            <person name="Henrissat B."/>
            <person name="Kuo A."/>
            <person name="Liang C."/>
            <person name="Lipzen A."/>
            <person name="Lutzoni F."/>
            <person name="Magnuson J."/>
            <person name="Mondo S."/>
            <person name="Nolan M."/>
            <person name="Ohm R."/>
            <person name="Pangilinan J."/>
            <person name="Park H.-J."/>
            <person name="Ramirez L."/>
            <person name="Alfaro M."/>
            <person name="Sun H."/>
            <person name="Tritt A."/>
            <person name="Yoshinaga Y."/>
            <person name="Zwiers L.-H."/>
            <person name="Turgeon B."/>
            <person name="Goodwin S."/>
            <person name="Spatafora J."/>
            <person name="Crous P."/>
            <person name="Grigoriev I."/>
        </authorList>
    </citation>
    <scope>NUCLEOTIDE SEQUENCE</scope>
    <source>
        <strain evidence="2">CBS 260.36</strain>
    </source>
</reference>
<feature type="region of interest" description="Disordered" evidence="1">
    <location>
        <begin position="1"/>
        <end position="90"/>
    </location>
</feature>
<proteinExistence type="predicted"/>